<dbReference type="InterPro" id="IPR005140">
    <property type="entry name" value="eRF1_Pelota-like_N"/>
</dbReference>
<dbReference type="Gene3D" id="3.30.1330.30">
    <property type="match status" value="1"/>
</dbReference>
<dbReference type="SUPFAM" id="SSF53137">
    <property type="entry name" value="Translational machinery components"/>
    <property type="match status" value="1"/>
</dbReference>
<dbReference type="InterPro" id="IPR058547">
    <property type="entry name" value="Pelota_N"/>
</dbReference>
<comment type="cofactor">
    <cofactor evidence="1">
        <name>a divalent metal cation</name>
        <dbReference type="ChEBI" id="CHEBI:60240"/>
    </cofactor>
</comment>
<feature type="domain" description="eRF1/Pelota-like N-terminal" evidence="8">
    <location>
        <begin position="542"/>
        <end position="672"/>
    </location>
</feature>
<gene>
    <name evidence="9" type="ORF">PHYSODRAFT_307605</name>
</gene>
<evidence type="ECO:0000256" key="6">
    <source>
        <dbReference type="ARBA" id="ARBA00022723"/>
    </source>
</evidence>
<dbReference type="FunFam" id="3.30.1330.30:FF:000008">
    <property type="entry name" value="Protein pelota homolog"/>
    <property type="match status" value="1"/>
</dbReference>
<dbReference type="InterPro" id="IPR005141">
    <property type="entry name" value="eRF1_2"/>
</dbReference>
<protein>
    <recommendedName>
        <fullName evidence="4">Eukaryotic peptide chain release factor subunit 1</fullName>
    </recommendedName>
</protein>
<evidence type="ECO:0000256" key="1">
    <source>
        <dbReference type="ARBA" id="ARBA00001968"/>
    </source>
</evidence>
<keyword evidence="6" id="KW-0479">Metal-binding</keyword>
<comment type="similarity">
    <text evidence="3">Belongs to the eukaryotic release factor 1 family. Pelota subfamily.</text>
</comment>
<dbReference type="SUPFAM" id="SSF55315">
    <property type="entry name" value="L30e-like"/>
    <property type="match status" value="1"/>
</dbReference>
<keyword evidence="5" id="KW-0963">Cytoplasm</keyword>
<keyword evidence="10" id="KW-1185">Reference proteome</keyword>
<dbReference type="GO" id="GO:0005737">
    <property type="term" value="C:cytoplasm"/>
    <property type="evidence" value="ECO:0007669"/>
    <property type="project" value="UniProtKB-SubCell"/>
</dbReference>
<dbReference type="NCBIfam" id="TIGR00111">
    <property type="entry name" value="pelota"/>
    <property type="match status" value="1"/>
</dbReference>
<feature type="region of interest" description="Disordered" evidence="7">
    <location>
        <begin position="911"/>
        <end position="949"/>
    </location>
</feature>
<sequence>MSQPKLPEGSKQRTIQLTRQEESKIKQRVEKDLSDFEHLLLASIVRTYERRLRKPPEEWAAKCEKFTKDDAISKRLVILAVDEAAMLISSQMNGLNPLRLIQRALVKANYRIASIDTRARGFTGGIFGVLVDTNPQVCKLGRGVHKGDAFLRDSSSRYSTVGPQSPFPPFVLSDTMDVLWKEGNLAPNTTAVDDGVAAYKSILSQDDRMKHLVAMGRPMWAGIFKAKLSPANVFSPENPLHRKSCSQVIRACMRLQEEASEEFVYAERVEGDNPTHSALRLGAKVASSGTRKASSLSYAFTYFVCPISNPKIVDPATGRQLMDLVSSFGHPVDLVEGDLSLRREFADRVRRERRMPPLSKLMGDAELRTCASLALDILDVTQKVAPKLEAALLSKRSSLLYSSELDRLFEQLERAFIRIWKGPPATHWQHQRCSNDSSWLNLFTLQSPTIEQNLSLELKKLERELRGSHRGWQSKCEAFAQDSAKSTWLLLLAVDEAGLLLRSEKNELGSFRLLGRATQMLRYLRATFFRPRANSGHERTEMKLLKKQISEKDGAGSVVLRAEEPEDMWHIYNLIHVSDSVKTTTIRKVVKEGVTGSTSSQRVRMTLQIEVEQVNFDPVLCVLRIKGKNVMESQYVRMGAYHTLDLEMNRDFTLAKNCWDVMSLERIEMACDIAKQAELAAVVMQVGLAHLCLIKGDMTVIRAKIETSVPKKRPGSSAHAKGTEKFYENIVRSIRQHIDFKLVKCVLLASPGFVKDDFYKFMIEQAVRQDDKLILENKPKFVLCHSSSGHKHALDEVLNDPAIQSQVADTKAVEDVKCLERFFNMLHIDQDRAYYGYKHVVRANANMAIETLMITDALFRSQDIATRRKYVDLVESVRDNGGTVRLFSSLHVSGEKLGQVSGIAAILRFPMPEIDEEDQDEESDSDSEEEDDKEDESGVGDLSVEALGM</sequence>
<dbReference type="Pfam" id="PF03464">
    <property type="entry name" value="eRF1_2"/>
    <property type="match status" value="1"/>
</dbReference>
<dbReference type="Gene3D" id="3.30.420.60">
    <property type="entry name" value="eRF1 domain 2"/>
    <property type="match status" value="1"/>
</dbReference>
<evidence type="ECO:0000256" key="7">
    <source>
        <dbReference type="SAM" id="MobiDB-lite"/>
    </source>
</evidence>
<evidence type="ECO:0000313" key="9">
    <source>
        <dbReference type="EMBL" id="EGZ05916.1"/>
    </source>
</evidence>
<dbReference type="Pfam" id="PF03465">
    <property type="entry name" value="eRF1_3"/>
    <property type="match status" value="1"/>
</dbReference>
<dbReference type="GO" id="GO:0070651">
    <property type="term" value="P:nonfunctional rRNA decay"/>
    <property type="evidence" value="ECO:0007669"/>
    <property type="project" value="TreeGrafter"/>
</dbReference>
<dbReference type="KEGG" id="psoj:PHYSODRAFT_307605"/>
<dbReference type="SUPFAM" id="SSF159065">
    <property type="entry name" value="Dom34/Pelota N-terminal domain-like"/>
    <property type="match status" value="1"/>
</dbReference>
<evidence type="ECO:0000256" key="3">
    <source>
        <dbReference type="ARBA" id="ARBA00009504"/>
    </source>
</evidence>
<dbReference type="FunFam" id="3.30.420.60:FF:000002">
    <property type="entry name" value="Protein pelota homolog"/>
    <property type="match status" value="1"/>
</dbReference>
<feature type="region of interest" description="Disordered" evidence="7">
    <location>
        <begin position="1"/>
        <end position="21"/>
    </location>
</feature>
<dbReference type="InterPro" id="IPR005142">
    <property type="entry name" value="eRF1_3"/>
</dbReference>
<dbReference type="STRING" id="1094619.G5AFC6"/>
<dbReference type="SMART" id="SM01194">
    <property type="entry name" value="eRF1_1"/>
    <property type="match status" value="1"/>
</dbReference>
<dbReference type="AlphaFoldDB" id="G5AFC6"/>
<dbReference type="GO" id="GO:0032790">
    <property type="term" value="P:ribosome disassembly"/>
    <property type="evidence" value="ECO:0007669"/>
    <property type="project" value="TreeGrafter"/>
</dbReference>
<dbReference type="Pfam" id="PF26356">
    <property type="entry name" value="Pelota_N"/>
    <property type="match status" value="1"/>
</dbReference>
<dbReference type="Proteomes" id="UP000002640">
    <property type="component" value="Unassembled WGS sequence"/>
</dbReference>
<dbReference type="InterPro" id="IPR004405">
    <property type="entry name" value="TF_pelota"/>
</dbReference>
<dbReference type="PANTHER" id="PTHR10853">
    <property type="entry name" value="PELOTA"/>
    <property type="match status" value="1"/>
</dbReference>
<feature type="compositionally biased region" description="Acidic residues" evidence="7">
    <location>
        <begin position="913"/>
        <end position="938"/>
    </location>
</feature>
<accession>G5AFC6</accession>
<dbReference type="GO" id="GO:0046872">
    <property type="term" value="F:metal ion binding"/>
    <property type="evidence" value="ECO:0007669"/>
    <property type="project" value="UniProtKB-KW"/>
</dbReference>
<evidence type="ECO:0000256" key="5">
    <source>
        <dbReference type="ARBA" id="ARBA00022490"/>
    </source>
</evidence>
<dbReference type="SMR" id="G5AFC6"/>
<dbReference type="Gene3D" id="2.30.30.870">
    <property type="entry name" value="Pelota, domain A"/>
    <property type="match status" value="1"/>
</dbReference>
<dbReference type="GO" id="GO:0070966">
    <property type="term" value="P:nuclear-transcribed mRNA catabolic process, no-go decay"/>
    <property type="evidence" value="ECO:0007669"/>
    <property type="project" value="InterPro"/>
</dbReference>
<dbReference type="EMBL" id="JH159165">
    <property type="protein sequence ID" value="EGZ05916.1"/>
    <property type="molecule type" value="Genomic_DNA"/>
</dbReference>
<organism evidence="9 10">
    <name type="scientific">Phytophthora sojae (strain P6497)</name>
    <name type="common">Soybean stem and root rot agent</name>
    <name type="synonym">Phytophthora megasperma f. sp. glycines</name>
    <dbReference type="NCBI Taxonomy" id="1094619"/>
    <lineage>
        <taxon>Eukaryota</taxon>
        <taxon>Sar</taxon>
        <taxon>Stramenopiles</taxon>
        <taxon>Oomycota</taxon>
        <taxon>Peronosporomycetes</taxon>
        <taxon>Peronosporales</taxon>
        <taxon>Peronosporaceae</taxon>
        <taxon>Phytophthora</taxon>
    </lineage>
</organism>
<dbReference type="GeneID" id="20642902"/>
<proteinExistence type="inferred from homology"/>
<dbReference type="InterPro" id="IPR038069">
    <property type="entry name" value="Pelota/DOM34_N"/>
</dbReference>
<dbReference type="RefSeq" id="XP_009538777.1">
    <property type="nucleotide sequence ID" value="XM_009540482.1"/>
</dbReference>
<comment type="subcellular location">
    <subcellularLocation>
        <location evidence="2">Cytoplasm</location>
    </subcellularLocation>
</comment>
<evidence type="ECO:0000256" key="4">
    <source>
        <dbReference type="ARBA" id="ARBA00013382"/>
    </source>
</evidence>
<dbReference type="FunFam" id="2.30.30.870:FF:000001">
    <property type="entry name" value="Protein pelota homolog"/>
    <property type="match status" value="1"/>
</dbReference>
<dbReference type="InterPro" id="IPR029064">
    <property type="entry name" value="Ribosomal_eL30-like_sf"/>
</dbReference>
<dbReference type="PANTHER" id="PTHR10853:SF0">
    <property type="entry name" value="PROTEIN PELOTA HOMOLOG"/>
    <property type="match status" value="1"/>
</dbReference>
<evidence type="ECO:0000256" key="2">
    <source>
        <dbReference type="ARBA" id="ARBA00004496"/>
    </source>
</evidence>
<dbReference type="InParanoid" id="G5AFC6"/>
<dbReference type="GO" id="GO:0071025">
    <property type="term" value="P:RNA surveillance"/>
    <property type="evidence" value="ECO:0007669"/>
    <property type="project" value="InterPro"/>
</dbReference>
<reference evidence="9 10" key="1">
    <citation type="journal article" date="2006" name="Science">
        <title>Phytophthora genome sequences uncover evolutionary origins and mechanisms of pathogenesis.</title>
        <authorList>
            <person name="Tyler B.M."/>
            <person name="Tripathy S."/>
            <person name="Zhang X."/>
            <person name="Dehal P."/>
            <person name="Jiang R.H."/>
            <person name="Aerts A."/>
            <person name="Arredondo F.D."/>
            <person name="Baxter L."/>
            <person name="Bensasson D."/>
            <person name="Beynon J.L."/>
            <person name="Chapman J."/>
            <person name="Damasceno C.M."/>
            <person name="Dorrance A.E."/>
            <person name="Dou D."/>
            <person name="Dickerman A.W."/>
            <person name="Dubchak I.L."/>
            <person name="Garbelotto M."/>
            <person name="Gijzen M."/>
            <person name="Gordon S.G."/>
            <person name="Govers F."/>
            <person name="Grunwald N.J."/>
            <person name="Huang W."/>
            <person name="Ivors K.L."/>
            <person name="Jones R.W."/>
            <person name="Kamoun S."/>
            <person name="Krampis K."/>
            <person name="Lamour K.H."/>
            <person name="Lee M.K."/>
            <person name="McDonald W.H."/>
            <person name="Medina M."/>
            <person name="Meijer H.J."/>
            <person name="Nordberg E.K."/>
            <person name="Maclean D.J."/>
            <person name="Ospina-Giraldo M.D."/>
            <person name="Morris P.F."/>
            <person name="Phuntumart V."/>
            <person name="Putnam N.H."/>
            <person name="Rash S."/>
            <person name="Rose J.K."/>
            <person name="Sakihama Y."/>
            <person name="Salamov A.A."/>
            <person name="Savidor A."/>
            <person name="Scheuring C.F."/>
            <person name="Smith B.M."/>
            <person name="Sobral B.W."/>
            <person name="Terry A."/>
            <person name="Torto-Alalibo T.A."/>
            <person name="Win J."/>
            <person name="Xu Z."/>
            <person name="Zhang H."/>
            <person name="Grigoriev I.V."/>
            <person name="Rokhsar D.S."/>
            <person name="Boore J.L."/>
        </authorList>
    </citation>
    <scope>NUCLEOTIDE SEQUENCE [LARGE SCALE GENOMIC DNA]</scope>
    <source>
        <strain evidence="9 10">P6497</strain>
    </source>
</reference>
<evidence type="ECO:0000313" key="10">
    <source>
        <dbReference type="Proteomes" id="UP000002640"/>
    </source>
</evidence>
<name>G5AFC6_PHYSP</name>
<dbReference type="InterPro" id="IPR042226">
    <property type="entry name" value="eFR1_2_sf"/>
</dbReference>
<evidence type="ECO:0000259" key="8">
    <source>
        <dbReference type="SMART" id="SM01194"/>
    </source>
</evidence>
<dbReference type="GO" id="GO:0070481">
    <property type="term" value="P:nuclear-transcribed mRNA catabolic process, non-stop decay"/>
    <property type="evidence" value="ECO:0007669"/>
    <property type="project" value="InterPro"/>
</dbReference>